<dbReference type="GO" id="GO:0003824">
    <property type="term" value="F:catalytic activity"/>
    <property type="evidence" value="ECO:0007669"/>
    <property type="project" value="UniProtKB-ARBA"/>
</dbReference>
<evidence type="ECO:0000313" key="3">
    <source>
        <dbReference type="Proteomes" id="UP000321501"/>
    </source>
</evidence>
<organism evidence="2 3">
    <name type="scientific">Leptotrichia wadei</name>
    <dbReference type="NCBI Taxonomy" id="157687"/>
    <lineage>
        <taxon>Bacteria</taxon>
        <taxon>Fusobacteriati</taxon>
        <taxon>Fusobacteriota</taxon>
        <taxon>Fusobacteriia</taxon>
        <taxon>Fusobacteriales</taxon>
        <taxon>Leptotrichiaceae</taxon>
        <taxon>Leptotrichia</taxon>
    </lineage>
</organism>
<evidence type="ECO:0000256" key="1">
    <source>
        <dbReference type="SAM" id="MobiDB-lite"/>
    </source>
</evidence>
<feature type="region of interest" description="Disordered" evidence="1">
    <location>
        <begin position="197"/>
        <end position="229"/>
    </location>
</feature>
<name>A0A510KDF5_9FUSO</name>
<gene>
    <name evidence="2" type="ORF">JMUB3934_0020</name>
</gene>
<evidence type="ECO:0000313" key="2">
    <source>
        <dbReference type="EMBL" id="BBM48751.1"/>
    </source>
</evidence>
<dbReference type="InterPro" id="IPR025157">
    <property type="entry name" value="Hemagglutinin_rpt"/>
</dbReference>
<dbReference type="Pfam" id="PF13332">
    <property type="entry name" value="Fil_haemagg_2"/>
    <property type="match status" value="1"/>
</dbReference>
<dbReference type="AlphaFoldDB" id="A0A510KDF5"/>
<feature type="compositionally biased region" description="Low complexity" evidence="1">
    <location>
        <begin position="200"/>
        <end position="213"/>
    </location>
</feature>
<dbReference type="Proteomes" id="UP000321501">
    <property type="component" value="Chromosome"/>
</dbReference>
<accession>A0A510KDF5</accession>
<feature type="compositionally biased region" description="Polar residues" evidence="1">
    <location>
        <begin position="218"/>
        <end position="229"/>
    </location>
</feature>
<protein>
    <submittedName>
        <fullName evidence="2">Uncharacterized protein</fullName>
    </submittedName>
</protein>
<proteinExistence type="predicted"/>
<sequence length="325" mass="34298">MKHGLAGNQGTRQAYHTGNLSQSEVRNASANNNFYANIGVNAGYSTSKNSNNSHNESAVVTTMKPMNENSSITYNNVNNITYQGTQAQGGTFIYNNVKNIQKEAVELHNSSSSRSSNFGISTGATIGYGYGTQITGNGGSVSANRSNLNTTETIYQNGNFQNVNEVHNNTGTMTLSGFNQEGGKVTGNIGKLVVESRQNTSTTTGRSSGASVGISANGVPSSLNVNGSRTSGSRAFVDNQSSFIVGEGSNLHVGTVENTGAIIGKQSENGTTFKVDKYVGHDIQNYDTMTTTGVSLGTSLGKSPRVTNIGFNQDDRINKELLEIQ</sequence>
<dbReference type="EMBL" id="AP019835">
    <property type="protein sequence ID" value="BBM48751.1"/>
    <property type="molecule type" value="Genomic_DNA"/>
</dbReference>
<reference evidence="2 3" key="1">
    <citation type="submission" date="2019-07" db="EMBL/GenBank/DDBJ databases">
        <title>Complete Genome Sequence of Leptotrichia wadei Strain JMUB3934.</title>
        <authorList>
            <person name="Watanabe S."/>
            <person name="Cui L."/>
        </authorList>
    </citation>
    <scope>NUCLEOTIDE SEQUENCE [LARGE SCALE GENOMIC DNA]</scope>
    <source>
        <strain evidence="2 3">JMUB3934</strain>
    </source>
</reference>
<dbReference type="RefSeq" id="WP_232052765.1">
    <property type="nucleotide sequence ID" value="NZ_AP019835.1"/>
</dbReference>